<evidence type="ECO:0000313" key="1">
    <source>
        <dbReference type="EMBL" id="GAG71945.1"/>
    </source>
</evidence>
<gene>
    <name evidence="1" type="ORF">S01H4_01999</name>
</gene>
<dbReference type="AlphaFoldDB" id="X0ZQI5"/>
<protein>
    <submittedName>
        <fullName evidence="1">Uncharacterized protein</fullName>
    </submittedName>
</protein>
<sequence>MVKEADYYGIVSGRSEDKFAKTNITPVKSDLVD</sequence>
<reference evidence="1" key="1">
    <citation type="journal article" date="2014" name="Front. Microbiol.">
        <title>High frequency of phylogenetically diverse reductive dehalogenase-homologous genes in deep subseafloor sedimentary metagenomes.</title>
        <authorList>
            <person name="Kawai M."/>
            <person name="Futagami T."/>
            <person name="Toyoda A."/>
            <person name="Takaki Y."/>
            <person name="Nishi S."/>
            <person name="Hori S."/>
            <person name="Arai W."/>
            <person name="Tsubouchi T."/>
            <person name="Morono Y."/>
            <person name="Uchiyama I."/>
            <person name="Ito T."/>
            <person name="Fujiyama A."/>
            <person name="Inagaki F."/>
            <person name="Takami H."/>
        </authorList>
    </citation>
    <scope>NUCLEOTIDE SEQUENCE</scope>
    <source>
        <strain evidence="1">Expedition CK06-06</strain>
    </source>
</reference>
<dbReference type="EMBL" id="BART01000407">
    <property type="protein sequence ID" value="GAG71945.1"/>
    <property type="molecule type" value="Genomic_DNA"/>
</dbReference>
<feature type="non-terminal residue" evidence="1">
    <location>
        <position position="33"/>
    </location>
</feature>
<name>X0ZQI5_9ZZZZ</name>
<proteinExistence type="predicted"/>
<accession>X0ZQI5</accession>
<comment type="caution">
    <text evidence="1">The sequence shown here is derived from an EMBL/GenBank/DDBJ whole genome shotgun (WGS) entry which is preliminary data.</text>
</comment>
<organism evidence="1">
    <name type="scientific">marine sediment metagenome</name>
    <dbReference type="NCBI Taxonomy" id="412755"/>
    <lineage>
        <taxon>unclassified sequences</taxon>
        <taxon>metagenomes</taxon>
        <taxon>ecological metagenomes</taxon>
    </lineage>
</organism>